<dbReference type="AlphaFoldDB" id="A0A8C9LET6"/>
<feature type="domain" description="PDZ" evidence="6">
    <location>
        <begin position="12"/>
        <end position="67"/>
    </location>
</feature>
<evidence type="ECO:0000256" key="1">
    <source>
        <dbReference type="ARBA" id="ARBA00004236"/>
    </source>
</evidence>
<name>A0A8C9LET6_PAVCR</name>
<keyword evidence="2" id="KW-1003">Cell membrane</keyword>
<reference evidence="7" key="1">
    <citation type="submission" date="2025-08" db="UniProtKB">
        <authorList>
            <consortium name="Ensembl"/>
        </authorList>
    </citation>
    <scope>IDENTIFICATION</scope>
</reference>
<protein>
    <recommendedName>
        <fullName evidence="6">PDZ domain-containing protein</fullName>
    </recommendedName>
</protein>
<dbReference type="InterPro" id="IPR036034">
    <property type="entry name" value="PDZ_sf"/>
</dbReference>
<dbReference type="Pfam" id="PF00595">
    <property type="entry name" value="PDZ"/>
    <property type="match status" value="1"/>
</dbReference>
<keyword evidence="2" id="KW-0472">Membrane</keyword>
<dbReference type="Pfam" id="PF17820">
    <property type="entry name" value="PDZ_6"/>
    <property type="match status" value="1"/>
</dbReference>
<comment type="similarity">
    <text evidence="4">Belongs to the NHER family.</text>
</comment>
<evidence type="ECO:0000313" key="8">
    <source>
        <dbReference type="Proteomes" id="UP000694428"/>
    </source>
</evidence>
<dbReference type="SMART" id="SM00228">
    <property type="entry name" value="PDZ"/>
    <property type="match status" value="2"/>
</dbReference>
<dbReference type="GO" id="GO:0005102">
    <property type="term" value="F:signaling receptor binding"/>
    <property type="evidence" value="ECO:0007669"/>
    <property type="project" value="TreeGrafter"/>
</dbReference>
<organism evidence="7 8">
    <name type="scientific">Pavo cristatus</name>
    <name type="common">Indian peafowl</name>
    <name type="synonym">Blue peafowl</name>
    <dbReference type="NCBI Taxonomy" id="9049"/>
    <lineage>
        <taxon>Eukaryota</taxon>
        <taxon>Metazoa</taxon>
        <taxon>Chordata</taxon>
        <taxon>Craniata</taxon>
        <taxon>Vertebrata</taxon>
        <taxon>Euteleostomi</taxon>
        <taxon>Archelosauria</taxon>
        <taxon>Archosauria</taxon>
        <taxon>Dinosauria</taxon>
        <taxon>Saurischia</taxon>
        <taxon>Theropoda</taxon>
        <taxon>Coelurosauria</taxon>
        <taxon>Aves</taxon>
        <taxon>Neognathae</taxon>
        <taxon>Galloanserae</taxon>
        <taxon>Galliformes</taxon>
        <taxon>Phasianidae</taxon>
        <taxon>Phasianinae</taxon>
        <taxon>Pavo</taxon>
    </lineage>
</organism>
<dbReference type="Proteomes" id="UP000694428">
    <property type="component" value="Unplaced"/>
</dbReference>
<dbReference type="Ensembl" id="ENSPSTT00000024383.1">
    <property type="protein sequence ID" value="ENSPSTP00000023182.1"/>
    <property type="gene ID" value="ENSPSTG00000016958.1"/>
</dbReference>
<accession>A0A8C9LET6</accession>
<evidence type="ECO:0000313" key="7">
    <source>
        <dbReference type="Ensembl" id="ENSPSTP00000023182.1"/>
    </source>
</evidence>
<dbReference type="PROSITE" id="PS50106">
    <property type="entry name" value="PDZ"/>
    <property type="match status" value="2"/>
</dbReference>
<proteinExistence type="inferred from homology"/>
<dbReference type="InterPro" id="IPR051067">
    <property type="entry name" value="NHER"/>
</dbReference>
<keyword evidence="8" id="KW-1185">Reference proteome</keyword>
<sequence length="275" mass="30480">VASLTSILLTSYGFFLRVEKDTAGHLIRNVEKNSPAEKAGLKDGDRVLRVNGVFVDKEEHAKVQTCLVWGLHHLPLSRPTVTTGSFLLHCYEKEGVNLEELGQKVSKGKKKEQQSTLPMANGAITAVPQPRLCYLVKEEKGYGFSLKTTEGEIDLASQGAAAKAGVQNKDRLIEINGKNVENNTHEEVVEKVLVCVLIRLLFWPIFTDQNIPITDSMADPVHDASEPPAYTETSATEPERTSPEPRERVSITVLNKRPEIIEEIPTELPRTAVYN</sequence>
<evidence type="ECO:0000256" key="3">
    <source>
        <dbReference type="ARBA" id="ARBA00022737"/>
    </source>
</evidence>
<dbReference type="GO" id="GO:0072659">
    <property type="term" value="P:protein localization to plasma membrane"/>
    <property type="evidence" value="ECO:0007669"/>
    <property type="project" value="TreeGrafter"/>
</dbReference>
<evidence type="ECO:0000256" key="5">
    <source>
        <dbReference type="SAM" id="MobiDB-lite"/>
    </source>
</evidence>
<dbReference type="InterPro" id="IPR001478">
    <property type="entry name" value="PDZ"/>
</dbReference>
<dbReference type="PANTHER" id="PTHR14191">
    <property type="entry name" value="PDZ DOMAIN CONTAINING PROTEIN"/>
    <property type="match status" value="1"/>
</dbReference>
<dbReference type="Gene3D" id="2.30.42.10">
    <property type="match status" value="2"/>
</dbReference>
<evidence type="ECO:0000259" key="6">
    <source>
        <dbReference type="PROSITE" id="PS50106"/>
    </source>
</evidence>
<comment type="subcellular location">
    <subcellularLocation>
        <location evidence="1">Cell membrane</location>
    </subcellularLocation>
</comment>
<feature type="domain" description="PDZ" evidence="6">
    <location>
        <begin position="132"/>
        <end position="192"/>
    </location>
</feature>
<evidence type="ECO:0000256" key="4">
    <source>
        <dbReference type="ARBA" id="ARBA00038110"/>
    </source>
</evidence>
<dbReference type="PANTHER" id="PTHR14191:SF6">
    <property type="entry name" value="NA(+)_H(+) EXCHANGE REGULATORY COFACTOR NHE-RF3-RELATED"/>
    <property type="match status" value="1"/>
</dbReference>
<reference evidence="7" key="2">
    <citation type="submission" date="2025-09" db="UniProtKB">
        <authorList>
            <consortium name="Ensembl"/>
        </authorList>
    </citation>
    <scope>IDENTIFICATION</scope>
</reference>
<feature type="region of interest" description="Disordered" evidence="5">
    <location>
        <begin position="217"/>
        <end position="251"/>
    </location>
</feature>
<feature type="compositionally biased region" description="Basic and acidic residues" evidence="5">
    <location>
        <begin position="237"/>
        <end position="249"/>
    </location>
</feature>
<dbReference type="GO" id="GO:0016324">
    <property type="term" value="C:apical plasma membrane"/>
    <property type="evidence" value="ECO:0007669"/>
    <property type="project" value="TreeGrafter"/>
</dbReference>
<dbReference type="GO" id="GO:0043495">
    <property type="term" value="F:protein-membrane adaptor activity"/>
    <property type="evidence" value="ECO:0007669"/>
    <property type="project" value="TreeGrafter"/>
</dbReference>
<dbReference type="InterPro" id="IPR041489">
    <property type="entry name" value="PDZ_6"/>
</dbReference>
<dbReference type="SUPFAM" id="SSF50156">
    <property type="entry name" value="PDZ domain-like"/>
    <property type="match status" value="2"/>
</dbReference>
<keyword evidence="3" id="KW-0677">Repeat</keyword>
<dbReference type="CDD" id="cd06768">
    <property type="entry name" value="PDZ_NHERF-like"/>
    <property type="match status" value="2"/>
</dbReference>
<evidence type="ECO:0000256" key="2">
    <source>
        <dbReference type="ARBA" id="ARBA00022475"/>
    </source>
</evidence>